<gene>
    <name evidence="1" type="primary">fimB</name>
</gene>
<evidence type="ECO:0000313" key="1">
    <source>
        <dbReference type="EMBL" id="ACF19893.1"/>
    </source>
</evidence>
<dbReference type="KEGG" id="kki:KKKWG1_0067"/>
<protein>
    <submittedName>
        <fullName evidence="1">FimB</fullName>
    </submittedName>
</protein>
<dbReference type="EMBL" id="EU828772">
    <property type="protein sequence ID" value="ACF19893.1"/>
    <property type="molecule type" value="Genomic_DNA"/>
</dbReference>
<dbReference type="AlphaFoldDB" id="B6SE75"/>
<proteinExistence type="predicted"/>
<reference evidence="1" key="1">
    <citation type="journal article" date="2008" name="J. Bacteriol.">
        <title>Kingella kingae expresses type IV pili that mediate adherence to respiratory epithelial and synovial cells.</title>
        <authorList>
            <person name="Kehl-Fie T.E."/>
            <person name="Miller S.E."/>
            <person name="St Geme J.W.III."/>
        </authorList>
    </citation>
    <scope>NUCLEOTIDE SEQUENCE</scope>
    <source>
        <strain evidence="1">269-492</strain>
    </source>
</reference>
<accession>B6SE75</accession>
<sequence length="258" mass="28451">MSSTISRRQFALKLAATHLFINLVLAAVVAALVFGLWYREPYAQMLGGLQLLGLVVAVDVVCGPVLTSVLANPKKSRRELGIDLSLVGLVQLAALLYGLHTVVLARPVFVAFDVDRFVTVSAADIDANQLNMANPKWQSLPLTGVQRIGLRAPKDDAEKLQSIELSVRGVPPIVRPNWWIDVLADEQQKVLSAMRPVAQLQQQYPNHADLNRAIAEAGVPVQELYFLPFTSVQVLDWTVLLDKNGEFKAFVKLDAFFK</sequence>
<organism evidence="1">
    <name type="scientific">Kingella kingae</name>
    <dbReference type="NCBI Taxonomy" id="504"/>
    <lineage>
        <taxon>Bacteria</taxon>
        <taxon>Pseudomonadati</taxon>
        <taxon>Pseudomonadota</taxon>
        <taxon>Betaproteobacteria</taxon>
        <taxon>Neisseriales</taxon>
        <taxon>Neisseriaceae</taxon>
        <taxon>Kingella</taxon>
    </lineage>
</organism>
<name>B6SE75_KINKI</name>
<dbReference type="RefSeq" id="WP_019390095.1">
    <property type="nucleotide sequence ID" value="NZ_CP050136.1"/>
</dbReference>